<keyword evidence="2" id="KW-1133">Transmembrane helix</keyword>
<feature type="compositionally biased region" description="Gly residues" evidence="1">
    <location>
        <begin position="1"/>
        <end position="11"/>
    </location>
</feature>
<dbReference type="OrthoDB" id="348759at2759"/>
<evidence type="ECO:0000313" key="4">
    <source>
        <dbReference type="RefSeq" id="XP_026194116.1"/>
    </source>
</evidence>
<feature type="transmembrane region" description="Helical" evidence="2">
    <location>
        <begin position="1056"/>
        <end position="1077"/>
    </location>
</feature>
<feature type="compositionally biased region" description="Basic and acidic residues" evidence="1">
    <location>
        <begin position="867"/>
        <end position="877"/>
    </location>
</feature>
<feature type="compositionally biased region" description="Low complexity" evidence="1">
    <location>
        <begin position="854"/>
        <end position="866"/>
    </location>
</feature>
<feature type="compositionally biased region" description="Low complexity" evidence="1">
    <location>
        <begin position="19"/>
        <end position="31"/>
    </location>
</feature>
<dbReference type="RefSeq" id="XP_026194116.1">
    <property type="nucleotide sequence ID" value="XM_026338331.1"/>
</dbReference>
<keyword evidence="2" id="KW-0812">Transmembrane</keyword>
<organism evidence="3 4">
    <name type="scientific">Cyclospora cayetanensis</name>
    <dbReference type="NCBI Taxonomy" id="88456"/>
    <lineage>
        <taxon>Eukaryota</taxon>
        <taxon>Sar</taxon>
        <taxon>Alveolata</taxon>
        <taxon>Apicomplexa</taxon>
        <taxon>Conoidasida</taxon>
        <taxon>Coccidia</taxon>
        <taxon>Eucoccidiorida</taxon>
        <taxon>Eimeriorina</taxon>
        <taxon>Eimeriidae</taxon>
        <taxon>Cyclospora</taxon>
    </lineage>
</organism>
<dbReference type="Proteomes" id="UP000515125">
    <property type="component" value="Unplaced"/>
</dbReference>
<gene>
    <name evidence="4" type="primary">LOC113147516</name>
</gene>
<dbReference type="GeneID" id="113147516"/>
<accession>A0A6P6S1S4</accession>
<feature type="region of interest" description="Disordered" evidence="1">
    <location>
        <begin position="840"/>
        <end position="880"/>
    </location>
</feature>
<feature type="region of interest" description="Disordered" evidence="1">
    <location>
        <begin position="367"/>
        <end position="422"/>
    </location>
</feature>
<evidence type="ECO:0000313" key="3">
    <source>
        <dbReference type="Proteomes" id="UP000515125"/>
    </source>
</evidence>
<feature type="region of interest" description="Disordered" evidence="1">
    <location>
        <begin position="1"/>
        <end position="40"/>
    </location>
</feature>
<dbReference type="AlphaFoldDB" id="A0A6P6S1S4"/>
<feature type="compositionally biased region" description="Basic and acidic residues" evidence="1">
    <location>
        <begin position="387"/>
        <end position="411"/>
    </location>
</feature>
<keyword evidence="3" id="KW-1185">Reference proteome</keyword>
<feature type="region of interest" description="Disordered" evidence="1">
    <location>
        <begin position="684"/>
        <end position="720"/>
    </location>
</feature>
<proteinExistence type="predicted"/>
<reference evidence="4" key="1">
    <citation type="submission" date="2025-08" db="UniProtKB">
        <authorList>
            <consortium name="RefSeq"/>
        </authorList>
    </citation>
    <scope>IDENTIFICATION</scope>
</reference>
<name>A0A6P6S1S4_9EIME</name>
<sequence>MPVKGKAGGPSVGPSVRSTPAAKTVPPVAAPGGLRPREGVPRRLGAAPVAAAANAPQADALPFRFCIAAVSAQTGAVASPRPPKGASERVETENQQQYIDCLEMLLDLADASQQRVDKTGHPPVRKRMPQSPARLNASSCRVVVALPEELFLYAKRQSVLSDTKARSFADLKPPDVARIVLALITEYGTAIRQEKANALAAATAAPASLYEQRTAEKLPEQDDSQSASLDLLLCLCGLSWCPGLLLALEATGMGLGVFIALTAANLADAAAALVAAEAEQFAAALKAAETEDSTVAAELISISDCNKQHADNPELLLLKLVDAAATICKQREEYRQFVGYVPLETFGALNREAPAPLEAEAPAASVLLPSSSPAKGPPAHQQQRQGARREGGEGAVHEREKPSKPAKAPEHKRPKLYNSLTGAADPDDTSVALLLHCMLQQAASDAGANHKIVFCWASQVPHPASFAATAVGTSASAALARTPVDVPNASAAAIAAAETSIPRVFLQQLRPHLKPQLSKLALQCRAYAFFPGVPESHVEHLLQMHSFEGLLSAIAGGPPVGAPVWPSGEPLASRWGFREWRRYLGASNMPPGLRCLIDLPPERHGIPRTHEVYVHLGEHVTIIATTYATGIAVEPSCIAWASKEPQAPVARAPLKLPARERVRAPLDLVRIRFISSASAPRKRPVVRNCTSAGRGSLAATASTSDRSAAATAAEDTATPPPVREWRSCRVMLPGACCNLRRDKVLLSRWRSWLNDISSLQPKQTQQQEAEQVPSEKTVQQAEELAGKARLLLTDQVSLFAAQLLGGYRLVVRGLKPSVRRLTPQPKDLQSEDCTLIHKARLQAQQHRKEPPPQDQEQQVPLNQLPRQEQEEQPKERPTLGTLMETCLETLVEVASLSGHLIQVTSDGSLWERHIHNSHQTCADAAEVAEDPSLQGEAGASAAISAPVETQDSVFLHQGSARIWFGCREDTEVHRRVHPCGAVIRETLTGRVEIFMPNGDYVSRVPLQSEFASRCASLGLPPALKSLGNLYNCLPPGCQKGLQDLKQLSLAVLGDPFGTGTALGSFLAMAAAAVHWYLQNM</sequence>
<evidence type="ECO:0000256" key="2">
    <source>
        <dbReference type="SAM" id="Phobius"/>
    </source>
</evidence>
<evidence type="ECO:0000256" key="1">
    <source>
        <dbReference type="SAM" id="MobiDB-lite"/>
    </source>
</evidence>
<protein>
    <submittedName>
        <fullName evidence="4">Uncharacterized protein LOC113147516</fullName>
    </submittedName>
</protein>
<keyword evidence="2" id="KW-0472">Membrane</keyword>
<feature type="compositionally biased region" description="Low complexity" evidence="1">
    <location>
        <begin position="367"/>
        <end position="385"/>
    </location>
</feature>
<feature type="compositionally biased region" description="Low complexity" evidence="1">
    <location>
        <begin position="698"/>
        <end position="717"/>
    </location>
</feature>